<dbReference type="SMART" id="SM00823">
    <property type="entry name" value="PKS_PP"/>
    <property type="match status" value="1"/>
</dbReference>
<dbReference type="InterPro" id="IPR001242">
    <property type="entry name" value="Condensation_dom"/>
</dbReference>
<dbReference type="Gene3D" id="3.30.559.30">
    <property type="entry name" value="Nonribosomal peptide synthetase, condensation domain"/>
    <property type="match status" value="2"/>
</dbReference>
<dbReference type="KEGG" id="shun:DWB77_01206"/>
<feature type="compositionally biased region" description="Low complexity" evidence="4">
    <location>
        <begin position="1009"/>
        <end position="1018"/>
    </location>
</feature>
<evidence type="ECO:0000259" key="5">
    <source>
        <dbReference type="PROSITE" id="PS50075"/>
    </source>
</evidence>
<dbReference type="SUPFAM" id="SSF47336">
    <property type="entry name" value="ACP-like"/>
    <property type="match status" value="1"/>
</dbReference>
<comment type="cofactor">
    <cofactor evidence="1">
        <name>pantetheine 4'-phosphate</name>
        <dbReference type="ChEBI" id="CHEBI:47942"/>
    </cofactor>
</comment>
<name>A0A387H5R0_9ACTN</name>
<dbReference type="SUPFAM" id="SSF52777">
    <property type="entry name" value="CoA-dependent acyltransferases"/>
    <property type="match status" value="4"/>
</dbReference>
<sequence>MSAPADQQLSARLAKLSPAQRAALAERLAARKGPALRPRPGPRDRFPLGMDQERLWILDQLNPGTTTYTLGYGLRVLGAFDRSLFSRAADNLVSRHELLRSGAEAQDGHPYLRVHPDRRADLTYTDLTAGDTAEVSAEEVERRRQEFIAAQVRRPFDLAADPVLRLAVAKVAENDHQVVETMPHSFVDQWSYVRLNEELLEHYRALAEDRPPRVPEMPVQFGDWSHWQRERFAGPHGARHREFWRTFLDGVPQRLALPYDHSPDTVDHTGEHHNFMLNGAVAEAFFRHAREARTTPATAMTAVYAALLYERTGQRDLVIGIPTSTRNEPESQPLIGFLLTSIPLRIRLPENPTPKDVLAAAAAAAAAVADHREVPFGEIVEAAAPDRSATRYPLLQTMLVQLDIDDSQTLELPGAEVYANAVPEGISTMDLTTAWWRVGEIVYGRIEYRTALFEHTTIAAMADRLLQLIQLFAERPDEPLRRPAPTLPVPPVALLGAGTGSRATGGEPLCADTLDRVTAAWRSVLDVEQVEPDAVFFTSGGTSLLAVRLAHRLRRDGFTVTLKDVFTHPTPAGLAAVLGSDRGAPAERTPVPPVGPLGPEQEMLLSRGLTRVEDFSHSHLLTADGPLDPERLRRAAQAVVRAHPTLTTAVRPDDALGARLVPGTDWYWSAEPAGTGPERVRKAQRASFDRSCGRLFAVSHLPGLPGEADRVVLSASHLVIDGMSWAVVIDDLAAAYRGEPLAAEKVGHAEHAAAIRALDPAAHAAYWRAQLDGAGRYRWRSDGPNTYADEQSFEVSVPLGADGNGSLQAAALTAVARAVRPWAPSEQPSVWLIGLGRDPLAALPDWDPDRAVGFYSAAHPFRVPLAGGTFLDDLRATLTGLRAIPDSGKTFGLLACAADPALRAEFAGHEGPRVIVNHLGELADPVSGSAGPFIASAQTATAGNADVEREVDVDVSVGVRDGHVVMRWLFNPAAVDATAVREAADTAAAELRALFERPHGSPHDDSVRETTGVTGVTEESMERLFARLSRERLERQGEQA</sequence>
<evidence type="ECO:0000256" key="1">
    <source>
        <dbReference type="ARBA" id="ARBA00001957"/>
    </source>
</evidence>
<dbReference type="GO" id="GO:0043041">
    <property type="term" value="P:amino acid activation for nonribosomal peptide biosynthetic process"/>
    <property type="evidence" value="ECO:0007669"/>
    <property type="project" value="TreeGrafter"/>
</dbReference>
<feature type="domain" description="Carrier" evidence="5">
    <location>
        <begin position="508"/>
        <end position="582"/>
    </location>
</feature>
<dbReference type="AlphaFoldDB" id="A0A387H5R0"/>
<dbReference type="CDD" id="cd19531">
    <property type="entry name" value="LCL_NRPS-like"/>
    <property type="match status" value="1"/>
</dbReference>
<dbReference type="Gene3D" id="3.30.559.10">
    <property type="entry name" value="Chloramphenicol acetyltransferase-like domain"/>
    <property type="match status" value="2"/>
</dbReference>
<evidence type="ECO:0000256" key="3">
    <source>
        <dbReference type="ARBA" id="ARBA00022553"/>
    </source>
</evidence>
<evidence type="ECO:0000256" key="4">
    <source>
        <dbReference type="SAM" id="MobiDB-lite"/>
    </source>
</evidence>
<dbReference type="Pfam" id="PF00668">
    <property type="entry name" value="Condensation"/>
    <property type="match status" value="2"/>
</dbReference>
<dbReference type="Pfam" id="PF00550">
    <property type="entry name" value="PP-binding"/>
    <property type="match status" value="1"/>
</dbReference>
<dbReference type="PANTHER" id="PTHR45527">
    <property type="entry name" value="NONRIBOSOMAL PEPTIDE SYNTHETASE"/>
    <property type="match status" value="1"/>
</dbReference>
<feature type="region of interest" description="Disordered" evidence="4">
    <location>
        <begin position="997"/>
        <end position="1018"/>
    </location>
</feature>
<accession>A0A387H5R0</accession>
<evidence type="ECO:0000313" key="6">
    <source>
        <dbReference type="EMBL" id="AYG79096.1"/>
    </source>
</evidence>
<dbReference type="GO" id="GO:0008610">
    <property type="term" value="P:lipid biosynthetic process"/>
    <property type="evidence" value="ECO:0007669"/>
    <property type="project" value="UniProtKB-ARBA"/>
</dbReference>
<keyword evidence="3" id="KW-0597">Phosphoprotein</keyword>
<keyword evidence="7" id="KW-1185">Reference proteome</keyword>
<dbReference type="EMBL" id="CP032698">
    <property type="protein sequence ID" value="AYG79096.1"/>
    <property type="molecule type" value="Genomic_DNA"/>
</dbReference>
<protein>
    <submittedName>
        <fullName evidence="6">Linear gramicidin synthase subunit B</fullName>
    </submittedName>
</protein>
<dbReference type="InterPro" id="IPR023213">
    <property type="entry name" value="CAT-like_dom_sf"/>
</dbReference>
<dbReference type="GO" id="GO:0009239">
    <property type="term" value="P:enterobactin biosynthetic process"/>
    <property type="evidence" value="ECO:0007669"/>
    <property type="project" value="TreeGrafter"/>
</dbReference>
<keyword evidence="2" id="KW-0596">Phosphopantetheine</keyword>
<feature type="compositionally biased region" description="Basic and acidic residues" evidence="4">
    <location>
        <begin position="997"/>
        <end position="1008"/>
    </location>
</feature>
<gene>
    <name evidence="6" type="primary">lgrB_3</name>
    <name evidence="6" type="ORF">DWB77_01206</name>
</gene>
<evidence type="ECO:0000313" key="7">
    <source>
        <dbReference type="Proteomes" id="UP000271554"/>
    </source>
</evidence>
<dbReference type="InterPro" id="IPR036736">
    <property type="entry name" value="ACP-like_sf"/>
</dbReference>
<dbReference type="GO" id="GO:0031177">
    <property type="term" value="F:phosphopantetheine binding"/>
    <property type="evidence" value="ECO:0007669"/>
    <property type="project" value="InterPro"/>
</dbReference>
<dbReference type="GO" id="GO:0005829">
    <property type="term" value="C:cytosol"/>
    <property type="evidence" value="ECO:0007669"/>
    <property type="project" value="TreeGrafter"/>
</dbReference>
<evidence type="ECO:0000256" key="2">
    <source>
        <dbReference type="ARBA" id="ARBA00022450"/>
    </source>
</evidence>
<dbReference type="RefSeq" id="WP_120720249.1">
    <property type="nucleotide sequence ID" value="NZ_CP032698.1"/>
</dbReference>
<dbReference type="Gene3D" id="1.10.1200.10">
    <property type="entry name" value="ACP-like"/>
    <property type="match status" value="1"/>
</dbReference>
<reference evidence="6 7" key="1">
    <citation type="submission" date="2018-10" db="EMBL/GenBank/DDBJ databases">
        <title>Relationship between Morphology and Antimicrobial Activity in Streptomyces.</title>
        <authorList>
            <person name="Kang H.J."/>
            <person name="Kim S.B."/>
        </authorList>
    </citation>
    <scope>NUCLEOTIDE SEQUENCE [LARGE SCALE GENOMIC DNA]</scope>
    <source>
        <strain evidence="6 7">BH38</strain>
    </source>
</reference>
<proteinExistence type="predicted"/>
<dbReference type="OrthoDB" id="2472181at2"/>
<dbReference type="PANTHER" id="PTHR45527:SF1">
    <property type="entry name" value="FATTY ACID SYNTHASE"/>
    <property type="match status" value="1"/>
</dbReference>
<dbReference type="InterPro" id="IPR020806">
    <property type="entry name" value="PKS_PP-bd"/>
</dbReference>
<dbReference type="InterPro" id="IPR009081">
    <property type="entry name" value="PP-bd_ACP"/>
</dbReference>
<dbReference type="Proteomes" id="UP000271554">
    <property type="component" value="Chromosome"/>
</dbReference>
<dbReference type="PROSITE" id="PS50075">
    <property type="entry name" value="CARRIER"/>
    <property type="match status" value="1"/>
</dbReference>
<dbReference type="GO" id="GO:0009366">
    <property type="term" value="C:enterobactin synthetase complex"/>
    <property type="evidence" value="ECO:0007669"/>
    <property type="project" value="TreeGrafter"/>
</dbReference>
<dbReference type="GO" id="GO:0047527">
    <property type="term" value="F:2,3-dihydroxybenzoate-serine ligase activity"/>
    <property type="evidence" value="ECO:0007669"/>
    <property type="project" value="TreeGrafter"/>
</dbReference>
<organism evidence="6 7">
    <name type="scientific">Streptomyces hundungensis</name>
    <dbReference type="NCBI Taxonomy" id="1077946"/>
    <lineage>
        <taxon>Bacteria</taxon>
        <taxon>Bacillati</taxon>
        <taxon>Actinomycetota</taxon>
        <taxon>Actinomycetes</taxon>
        <taxon>Kitasatosporales</taxon>
        <taxon>Streptomycetaceae</taxon>
        <taxon>Streptomyces</taxon>
    </lineage>
</organism>